<evidence type="ECO:0000256" key="1">
    <source>
        <dbReference type="SAM" id="MobiDB-lite"/>
    </source>
</evidence>
<accession>A0A6J4VD72</accession>
<proteinExistence type="predicted"/>
<gene>
    <name evidence="2" type="ORF">AVDCRST_MAG19-3134</name>
</gene>
<reference evidence="2" key="1">
    <citation type="submission" date="2020-02" db="EMBL/GenBank/DDBJ databases">
        <authorList>
            <person name="Meier V. D."/>
        </authorList>
    </citation>
    <scope>NUCLEOTIDE SEQUENCE</scope>
    <source>
        <strain evidence="2">AVDCRST_MAG19</strain>
    </source>
</reference>
<evidence type="ECO:0000313" key="2">
    <source>
        <dbReference type="EMBL" id="CAA9574304.1"/>
    </source>
</evidence>
<dbReference type="EMBL" id="CADCWL010000165">
    <property type="protein sequence ID" value="CAA9574304.1"/>
    <property type="molecule type" value="Genomic_DNA"/>
</dbReference>
<sequence length="107" mass="11714">MGARGTRALDAGDRGPLTQEAIENRRRGRPVADAVAPFGPSPSRPRTTSAAASNEGAMRGEKGKRTPPRPCSRAAFRQPARSPNPGRVVRDRRFGDRRYRVEQHAIL</sequence>
<protein>
    <submittedName>
        <fullName evidence="2">Uncharacterized protein</fullName>
    </submittedName>
</protein>
<organism evidence="2">
    <name type="scientific">uncultured Thermomicrobiales bacterium</name>
    <dbReference type="NCBI Taxonomy" id="1645740"/>
    <lineage>
        <taxon>Bacteria</taxon>
        <taxon>Pseudomonadati</taxon>
        <taxon>Thermomicrobiota</taxon>
        <taxon>Thermomicrobia</taxon>
        <taxon>Thermomicrobiales</taxon>
        <taxon>environmental samples</taxon>
    </lineage>
</organism>
<name>A0A6J4VD72_9BACT</name>
<dbReference type="AlphaFoldDB" id="A0A6J4VD72"/>
<feature type="region of interest" description="Disordered" evidence="1">
    <location>
        <begin position="1"/>
        <end position="96"/>
    </location>
</feature>